<dbReference type="PANTHER" id="PTHR47791:SF1">
    <property type="entry name" value="ENDO MANNANASE, GH76 FAMILY (EUROFUNG)"/>
    <property type="match status" value="1"/>
</dbReference>
<gene>
    <name evidence="1" type="ORF">PENSUB_13572</name>
</gene>
<sequence length="320" mass="34636">MTTVANLAKVDPSVMEAALYVFNNTYNLAPASNPHPGPEVKTVFQRRDLLSRAGGSGNASKWLDSAYDDDGWWALAWIAAYDVTGSDDYLELAEGIFAALTAAWGTNCGGGGLPWNPTSTYVNAITNELFLSVAAHLANRSLSKRDEYISWAQRQWDWFSAQGFMGENDTINDGLLDNCQNNGQNVWSYNQGVVLGGLVELNKAAPDATLLESANAIAQAAIETLANANMIIHDSCEPNNCAPDATQFKGIFIRNLSMLQKVSPNHIYKQVIDSCARSIWANDRNSQNQMGVDWAGPFQGPADMSTHSSAMDALVAAIYG</sequence>
<dbReference type="STRING" id="1316194.A0A1Q5SNK4"/>
<dbReference type="GO" id="GO:0005975">
    <property type="term" value="P:carbohydrate metabolic process"/>
    <property type="evidence" value="ECO:0007669"/>
    <property type="project" value="InterPro"/>
</dbReference>
<proteinExistence type="predicted"/>
<dbReference type="Gene3D" id="1.50.10.20">
    <property type="match status" value="1"/>
</dbReference>
<evidence type="ECO:0008006" key="3">
    <source>
        <dbReference type="Google" id="ProtNLM"/>
    </source>
</evidence>
<evidence type="ECO:0000313" key="2">
    <source>
        <dbReference type="Proteomes" id="UP000186955"/>
    </source>
</evidence>
<dbReference type="AlphaFoldDB" id="A0A1Q5SNK4"/>
<accession>A0A1Q5SNK4</accession>
<reference evidence="1 2" key="1">
    <citation type="submission" date="2016-10" db="EMBL/GenBank/DDBJ databases">
        <title>Genome sequence of the ascomycete fungus Penicillium subrubescens.</title>
        <authorList>
            <person name="De Vries R.P."/>
            <person name="Peng M."/>
            <person name="Dilokpimol A."/>
            <person name="Hilden K."/>
            <person name="Makela M.R."/>
            <person name="Grigoriev I."/>
            <person name="Riley R."/>
            <person name="Granchi Z."/>
        </authorList>
    </citation>
    <scope>NUCLEOTIDE SEQUENCE [LARGE SCALE GENOMIC DNA]</scope>
    <source>
        <strain evidence="1 2">CBS 132785</strain>
    </source>
</reference>
<dbReference type="InterPro" id="IPR053169">
    <property type="entry name" value="MUG_Protein"/>
</dbReference>
<keyword evidence="2" id="KW-1185">Reference proteome</keyword>
<dbReference type="PANTHER" id="PTHR47791">
    <property type="entry name" value="MEIOTICALLY UP-REGULATED GENE 191 PROTEIN"/>
    <property type="match status" value="1"/>
</dbReference>
<dbReference type="InterPro" id="IPR005198">
    <property type="entry name" value="Glyco_hydro_76"/>
</dbReference>
<evidence type="ECO:0000313" key="1">
    <source>
        <dbReference type="EMBL" id="OKO89506.1"/>
    </source>
</evidence>
<dbReference type="Proteomes" id="UP000186955">
    <property type="component" value="Unassembled WGS sequence"/>
</dbReference>
<dbReference type="EMBL" id="MNBE01000773">
    <property type="protein sequence ID" value="OKO89506.1"/>
    <property type="molecule type" value="Genomic_DNA"/>
</dbReference>
<organism evidence="1 2">
    <name type="scientific">Penicillium subrubescens</name>
    <dbReference type="NCBI Taxonomy" id="1316194"/>
    <lineage>
        <taxon>Eukaryota</taxon>
        <taxon>Fungi</taxon>
        <taxon>Dikarya</taxon>
        <taxon>Ascomycota</taxon>
        <taxon>Pezizomycotina</taxon>
        <taxon>Eurotiomycetes</taxon>
        <taxon>Eurotiomycetidae</taxon>
        <taxon>Eurotiales</taxon>
        <taxon>Aspergillaceae</taxon>
        <taxon>Penicillium</taxon>
    </lineage>
</organism>
<dbReference type="Pfam" id="PF03663">
    <property type="entry name" value="Glyco_hydro_76"/>
    <property type="match status" value="1"/>
</dbReference>
<dbReference type="InterPro" id="IPR008928">
    <property type="entry name" value="6-hairpin_glycosidase_sf"/>
</dbReference>
<dbReference type="SUPFAM" id="SSF48208">
    <property type="entry name" value="Six-hairpin glycosidases"/>
    <property type="match status" value="1"/>
</dbReference>
<protein>
    <recommendedName>
        <fullName evidence="3">Mannan endo-1,6-alpha-mannosidase DFG5</fullName>
    </recommendedName>
</protein>
<comment type="caution">
    <text evidence="1">The sequence shown here is derived from an EMBL/GenBank/DDBJ whole genome shotgun (WGS) entry which is preliminary data.</text>
</comment>
<name>A0A1Q5SNK4_9EURO</name>